<evidence type="ECO:0000256" key="3">
    <source>
        <dbReference type="ARBA" id="ARBA00012084"/>
    </source>
</evidence>
<proteinExistence type="inferred from homology"/>
<evidence type="ECO:0000256" key="7">
    <source>
        <dbReference type="ARBA" id="ARBA00047992"/>
    </source>
</evidence>
<dbReference type="EC" id="4.3.3.6" evidence="3"/>
<keyword evidence="11" id="KW-1185">Reference proteome</keyword>
<gene>
    <name evidence="10" type="ORF">C9374_009345</name>
</gene>
<evidence type="ECO:0000256" key="1">
    <source>
        <dbReference type="ARBA" id="ARBA00004737"/>
    </source>
</evidence>
<dbReference type="Proteomes" id="UP000816034">
    <property type="component" value="Unassembled WGS sequence"/>
</dbReference>
<dbReference type="SUPFAM" id="SSF51366">
    <property type="entry name" value="Ribulose-phoshate binding barrel"/>
    <property type="match status" value="1"/>
</dbReference>
<evidence type="ECO:0000313" key="10">
    <source>
        <dbReference type="EMBL" id="KAG2377434.1"/>
    </source>
</evidence>
<comment type="pathway">
    <text evidence="1">Cofactor biosynthesis; pyridoxal 5'-phosphate biosynthesis.</text>
</comment>
<dbReference type="InterPro" id="IPR013785">
    <property type="entry name" value="Aldolase_TIM"/>
</dbReference>
<evidence type="ECO:0000256" key="6">
    <source>
        <dbReference type="ARBA" id="ARBA00023270"/>
    </source>
</evidence>
<dbReference type="PANTHER" id="PTHR31829:SF0">
    <property type="entry name" value="PYRIDOXAL 5'-PHOSPHATE SYNTHASE SUBUNIT SNZ1-RELATED"/>
    <property type="match status" value="1"/>
</dbReference>
<accession>A0AA88GH72</accession>
<keyword evidence="5" id="KW-0456">Lyase</keyword>
<dbReference type="GeneID" id="68101799"/>
<dbReference type="GO" id="GO:0006520">
    <property type="term" value="P:amino acid metabolic process"/>
    <property type="evidence" value="ECO:0007669"/>
    <property type="project" value="TreeGrafter"/>
</dbReference>
<dbReference type="RefSeq" id="XP_044544696.1">
    <property type="nucleotide sequence ID" value="XM_044699522.1"/>
</dbReference>
<evidence type="ECO:0000313" key="11">
    <source>
        <dbReference type="Proteomes" id="UP000816034"/>
    </source>
</evidence>
<dbReference type="InterPro" id="IPR001852">
    <property type="entry name" value="PdxS/SNZ"/>
</dbReference>
<dbReference type="EMBL" id="PYSW02000038">
    <property type="protein sequence ID" value="KAG2377434.1"/>
    <property type="molecule type" value="Genomic_DNA"/>
</dbReference>
<dbReference type="GO" id="GO:0036381">
    <property type="term" value="F:pyridoxal 5'-phosphate synthase (glutamine hydrolysing) activity"/>
    <property type="evidence" value="ECO:0007669"/>
    <property type="project" value="UniProtKB-EC"/>
</dbReference>
<evidence type="ECO:0000256" key="8">
    <source>
        <dbReference type="SAM" id="MobiDB-lite"/>
    </source>
</evidence>
<dbReference type="InterPro" id="IPR033755">
    <property type="entry name" value="PdxS/SNZ_N"/>
</dbReference>
<feature type="region of interest" description="Disordered" evidence="8">
    <location>
        <begin position="330"/>
        <end position="352"/>
    </location>
</feature>
<dbReference type="Pfam" id="PF01680">
    <property type="entry name" value="SOR_SNZ"/>
    <property type="match status" value="1"/>
</dbReference>
<dbReference type="InterPro" id="IPR011060">
    <property type="entry name" value="RibuloseP-bd_barrel"/>
</dbReference>
<dbReference type="Gene3D" id="3.20.20.70">
    <property type="entry name" value="Aldolase class I"/>
    <property type="match status" value="2"/>
</dbReference>
<feature type="compositionally biased region" description="Basic and acidic residues" evidence="8">
    <location>
        <begin position="339"/>
        <end position="352"/>
    </location>
</feature>
<evidence type="ECO:0000256" key="4">
    <source>
        <dbReference type="ARBA" id="ARBA00022898"/>
    </source>
</evidence>
<name>A0AA88GH72_NAELO</name>
<dbReference type="GO" id="GO:0042823">
    <property type="term" value="P:pyridoxal phosphate biosynthetic process"/>
    <property type="evidence" value="ECO:0007669"/>
    <property type="project" value="InterPro"/>
</dbReference>
<evidence type="ECO:0000256" key="5">
    <source>
        <dbReference type="ARBA" id="ARBA00023239"/>
    </source>
</evidence>
<comment type="catalytic activity">
    <reaction evidence="7">
        <text>aldehydo-D-ribose 5-phosphate + D-glyceraldehyde 3-phosphate + L-glutamine = pyridoxal 5'-phosphate + L-glutamate + phosphate + 3 H2O + H(+)</text>
        <dbReference type="Rhea" id="RHEA:31507"/>
        <dbReference type="ChEBI" id="CHEBI:15377"/>
        <dbReference type="ChEBI" id="CHEBI:15378"/>
        <dbReference type="ChEBI" id="CHEBI:29985"/>
        <dbReference type="ChEBI" id="CHEBI:43474"/>
        <dbReference type="ChEBI" id="CHEBI:58273"/>
        <dbReference type="ChEBI" id="CHEBI:58359"/>
        <dbReference type="ChEBI" id="CHEBI:59776"/>
        <dbReference type="ChEBI" id="CHEBI:597326"/>
        <dbReference type="EC" id="4.3.3.6"/>
    </reaction>
</comment>
<evidence type="ECO:0000259" key="9">
    <source>
        <dbReference type="Pfam" id="PF01680"/>
    </source>
</evidence>
<comment type="similarity">
    <text evidence="2">Belongs to the PdxS/SNZ family.</text>
</comment>
<dbReference type="PANTHER" id="PTHR31829">
    <property type="entry name" value="PYRIDOXAL 5'-PHOSPHATE SYNTHASE SUBUNIT SNZ1-RELATED"/>
    <property type="match status" value="1"/>
</dbReference>
<organism evidence="10 11">
    <name type="scientific">Naegleria lovaniensis</name>
    <name type="common">Amoeba</name>
    <dbReference type="NCBI Taxonomy" id="51637"/>
    <lineage>
        <taxon>Eukaryota</taxon>
        <taxon>Discoba</taxon>
        <taxon>Heterolobosea</taxon>
        <taxon>Tetramitia</taxon>
        <taxon>Eutetramitia</taxon>
        <taxon>Vahlkampfiidae</taxon>
        <taxon>Naegleria</taxon>
    </lineage>
</organism>
<evidence type="ECO:0000256" key="2">
    <source>
        <dbReference type="ARBA" id="ARBA00007281"/>
    </source>
</evidence>
<dbReference type="GO" id="GO:0008615">
    <property type="term" value="P:pyridoxine biosynthetic process"/>
    <property type="evidence" value="ECO:0007669"/>
    <property type="project" value="TreeGrafter"/>
</dbReference>
<reference evidence="10 11" key="1">
    <citation type="journal article" date="2018" name="BMC Genomics">
        <title>The genome of Naegleria lovaniensis, the basis for a comparative approach to unravel pathogenicity factors of the human pathogenic amoeba N. fowleri.</title>
        <authorList>
            <person name="Liechti N."/>
            <person name="Schurch N."/>
            <person name="Bruggmann R."/>
            <person name="Wittwer M."/>
        </authorList>
    </citation>
    <scope>NUCLEOTIDE SEQUENCE [LARGE SCALE GENOMIC DNA]</scope>
    <source>
        <strain evidence="10 11">ATCC 30569</strain>
    </source>
</reference>
<protein>
    <recommendedName>
        <fullName evidence="3">pyridoxal 5'-phosphate synthase (glutamine hydrolyzing)</fullName>
        <ecNumber evidence="3">4.3.3.6</ecNumber>
    </recommendedName>
</protein>
<comment type="caution">
    <text evidence="10">The sequence shown here is derived from an EMBL/GenBank/DDBJ whole genome shotgun (WGS) entry which is preliminary data.</text>
</comment>
<sequence length="364" mass="40256">MSVSTTGIQITNMICEVKSITEALIAQQAGVAALLVVLERTPVTTSTVHGNPILMASNNTSWNVNYQLLHEIKNQFPNTAIIARIRKGHLVEAQLCEEMGIMMIDESDEMNVQVSESFVEKRNTHLTTAMTSPQVISTFTETDHHSSYMCACSDLPEALKRIHEGANMLRTRGEFWCPQKGESCTSSLLLSCVTQIKEISKSVDNIVNTLNEEQIESLASREEIPKSLLLSMRQQQQLLVPLFAYGGICCPADVALVMQMPNVSGVIIGNEIFGYDNPLKLLRCMVQAARLYKNPSLLLQLSLEFGSLQSSVRPTTPQAVQAKKLLDEKGSSQPAQQLTEHHKPIDSSHLREELSSVVANNDFM</sequence>
<dbReference type="AlphaFoldDB" id="A0AA88GH72"/>
<keyword evidence="6" id="KW-0704">Schiff base</keyword>
<feature type="domain" description="PdxS/SNZ N-terminal" evidence="9">
    <location>
        <begin position="12"/>
        <end position="244"/>
    </location>
</feature>
<keyword evidence="4" id="KW-0663">Pyridoxal phosphate</keyword>